<dbReference type="Pfam" id="PF20330">
    <property type="entry name" value="DUF6625"/>
    <property type="match status" value="1"/>
</dbReference>
<sequence length="351" mass="39010">MQGLGDALDLPIRNATVVIKAMRFMFEKWPRLVAEYKPTFGSIFASYLKTYTHWGYCDLDMVIGNLPLFLEESELREYDLVSYSFGDQEAVYLRGQWTMHRNAHSINTLWKGCPHLGAHLQKELLLKVAWVRRMESRGIQNYPKRFQSAEGCYSARAVGTRGIRIRIANKQFVGLTVPADQVIYSVGGAVWQCPQDASVDVGELARHAASGRCQATLPNLPPQPNAVQQLAGGLERLTLSTEGCGAWMPPEFRMCAAELLEGGAELAASTAVVYVNDTLLVQRYRPSPLYALPNGCRQGAFFHFQEWKKAWAGQGGYGAHMTGVQPLGEPPRYSARPRNFTADPEGIALLP</sequence>
<proteinExistence type="predicted"/>
<dbReference type="InterPro" id="IPR046733">
    <property type="entry name" value="DUF6625"/>
</dbReference>
<gene>
    <name evidence="1" type="ORF">CBRE1094_LOCUS11904</name>
</gene>
<accession>A0A7S2CVX3</accession>
<evidence type="ECO:0000313" key="1">
    <source>
        <dbReference type="EMBL" id="CAD9436694.1"/>
    </source>
</evidence>
<reference evidence="1" key="1">
    <citation type="submission" date="2021-01" db="EMBL/GenBank/DDBJ databases">
        <authorList>
            <person name="Corre E."/>
            <person name="Pelletier E."/>
            <person name="Niang G."/>
            <person name="Scheremetjew M."/>
            <person name="Finn R."/>
            <person name="Kale V."/>
            <person name="Holt S."/>
            <person name="Cochrane G."/>
            <person name="Meng A."/>
            <person name="Brown T."/>
            <person name="Cohen L."/>
        </authorList>
    </citation>
    <scope>NUCLEOTIDE SEQUENCE</scope>
    <source>
        <strain evidence="1">UTEX LB 985</strain>
    </source>
</reference>
<dbReference type="AlphaFoldDB" id="A0A7S2CVX3"/>
<dbReference type="EMBL" id="HBGU01021770">
    <property type="protein sequence ID" value="CAD9436694.1"/>
    <property type="molecule type" value="Transcribed_RNA"/>
</dbReference>
<organism evidence="1">
    <name type="scientific">Haptolina brevifila</name>
    <dbReference type="NCBI Taxonomy" id="156173"/>
    <lineage>
        <taxon>Eukaryota</taxon>
        <taxon>Haptista</taxon>
        <taxon>Haptophyta</taxon>
        <taxon>Prymnesiophyceae</taxon>
        <taxon>Prymnesiales</taxon>
        <taxon>Prymnesiaceae</taxon>
        <taxon>Haptolina</taxon>
    </lineage>
</organism>
<protein>
    <submittedName>
        <fullName evidence="1">Uncharacterized protein</fullName>
    </submittedName>
</protein>
<name>A0A7S2CVX3_9EUKA</name>